<reference evidence="1 2" key="1">
    <citation type="journal article" date="2021" name="Hortic Res">
        <title>High-quality reference genome and annotation aids understanding of berry development for evergreen blueberry (Vaccinium darrowii).</title>
        <authorList>
            <person name="Yu J."/>
            <person name="Hulse-Kemp A.M."/>
            <person name="Babiker E."/>
            <person name="Staton M."/>
        </authorList>
    </citation>
    <scope>NUCLEOTIDE SEQUENCE [LARGE SCALE GENOMIC DNA]</scope>
    <source>
        <strain evidence="2">cv. NJ 8807/NJ 8810</strain>
        <tissue evidence="1">Young leaf</tissue>
    </source>
</reference>
<comment type="caution">
    <text evidence="1">The sequence shown here is derived from an EMBL/GenBank/DDBJ whole genome shotgun (WGS) entry which is preliminary data.</text>
</comment>
<protein>
    <submittedName>
        <fullName evidence="1">Uncharacterized protein</fullName>
    </submittedName>
</protein>
<gene>
    <name evidence="1" type="ORF">Vadar_022950</name>
</gene>
<dbReference type="Proteomes" id="UP000828048">
    <property type="component" value="Chromosome 4"/>
</dbReference>
<sequence>MAMLGYHEIIIAFICFLLLFFFGSVDGLLWNWPLIGMLPGLLVNVHRIHDKCTEILAQSGGTFLLKGPWLANMDMLGTVDPANVHYIMSANFSNYPKGPQFLKIFDFLGDGIFNSDADSWRNQRKLARLLIAHQRFHQFLVKTSQDKVEKGLIPVLEHVSKQGLVMDLQDLFQRLTFDTTCMLVTGYDPGCLSIELPDVPFSKAMDDAEEAVFTRHVVPESIWKFQKWLGIGQEKKLSEARETLDHVIAKFISTKKHELSKGIALMGEEEGVDLLTSYLCNDEATGGLRCDDKFLRDTILNFMIAGRDTTSSALTWFIWLVSTHPIVEANIREELKTAIPAKEDNNRRLFSVEEVNKLVYLHCALCESLRLYPPVPFQHKEPHQSDVLPSGHHVHPKMKVMFSLYAMGRMKFIWGDDCLEFKPERWISEQGTIKHEPSYKFLAFNAGPRTCLGKEVAFTQMKAVAAAIIHNYNVQVVEGHHVTPNVSIILYMKHGLKVRVTKRWSSS</sequence>
<keyword evidence="2" id="KW-1185">Reference proteome</keyword>
<proteinExistence type="predicted"/>
<organism evidence="1 2">
    <name type="scientific">Vaccinium darrowii</name>
    <dbReference type="NCBI Taxonomy" id="229202"/>
    <lineage>
        <taxon>Eukaryota</taxon>
        <taxon>Viridiplantae</taxon>
        <taxon>Streptophyta</taxon>
        <taxon>Embryophyta</taxon>
        <taxon>Tracheophyta</taxon>
        <taxon>Spermatophyta</taxon>
        <taxon>Magnoliopsida</taxon>
        <taxon>eudicotyledons</taxon>
        <taxon>Gunneridae</taxon>
        <taxon>Pentapetalae</taxon>
        <taxon>asterids</taxon>
        <taxon>Ericales</taxon>
        <taxon>Ericaceae</taxon>
        <taxon>Vaccinioideae</taxon>
        <taxon>Vaccinieae</taxon>
        <taxon>Vaccinium</taxon>
    </lineage>
</organism>
<name>A0ACB7Z644_9ERIC</name>
<accession>A0ACB7Z644</accession>
<evidence type="ECO:0000313" key="2">
    <source>
        <dbReference type="Proteomes" id="UP000828048"/>
    </source>
</evidence>
<evidence type="ECO:0000313" key="1">
    <source>
        <dbReference type="EMBL" id="KAH7861199.1"/>
    </source>
</evidence>
<dbReference type="EMBL" id="CM037154">
    <property type="protein sequence ID" value="KAH7861199.1"/>
    <property type="molecule type" value="Genomic_DNA"/>
</dbReference>